<reference evidence="1" key="1">
    <citation type="journal article" date="2020" name="Nature">
        <title>Giant virus diversity and host interactions through global metagenomics.</title>
        <authorList>
            <person name="Schulz F."/>
            <person name="Roux S."/>
            <person name="Paez-Espino D."/>
            <person name="Jungbluth S."/>
            <person name="Walsh D.A."/>
            <person name="Denef V.J."/>
            <person name="McMahon K.D."/>
            <person name="Konstantinidis K.T."/>
            <person name="Eloe-Fadrosh E.A."/>
            <person name="Kyrpides N.C."/>
            <person name="Woyke T."/>
        </authorList>
    </citation>
    <scope>NUCLEOTIDE SEQUENCE</scope>
    <source>
        <strain evidence="1">GVMAG-M-3300023184-182</strain>
    </source>
</reference>
<organism evidence="1">
    <name type="scientific">viral metagenome</name>
    <dbReference type="NCBI Taxonomy" id="1070528"/>
    <lineage>
        <taxon>unclassified sequences</taxon>
        <taxon>metagenomes</taxon>
        <taxon>organismal metagenomes</taxon>
    </lineage>
</organism>
<dbReference type="EMBL" id="MN740052">
    <property type="protein sequence ID" value="QHT85926.1"/>
    <property type="molecule type" value="Genomic_DNA"/>
</dbReference>
<proteinExistence type="predicted"/>
<evidence type="ECO:0000313" key="1">
    <source>
        <dbReference type="EMBL" id="QHT85926.1"/>
    </source>
</evidence>
<accession>A0A6C0I0K7</accession>
<sequence length="139" mass="16463">MNTVTVTLTAKFEAFPNIPLILKRRKMMKKTLKAIRKCNETKDHHFVFNHADSNVQIYVNFCGICGNYIRKGSGKFELHPKLACCDLNHHKIENAKIYHEEMKRCFKKIKLSHEFFHEEKICEELQKISYLTKDWLTCT</sequence>
<dbReference type="AlphaFoldDB" id="A0A6C0I0K7"/>
<protein>
    <submittedName>
        <fullName evidence="1">Uncharacterized protein</fullName>
    </submittedName>
</protein>
<name>A0A6C0I0K7_9ZZZZ</name>